<protein>
    <submittedName>
        <fullName evidence="4">Lipoprotein</fullName>
    </submittedName>
</protein>
<dbReference type="InterPro" id="IPR012347">
    <property type="entry name" value="Ferritin-like"/>
</dbReference>
<sequence length="211" mass="22582">MRSLTSRFVAGLAALGLALLLTACGSDTADAGHSSHPTTDEPVITGEPAGYNAADVAFATNMVPHHKQAVDLAAMVPERSANNELGRLASEITATQVPEINILNVFLVQWNENPEIGSGENGGEHAAHAEHAMKGMVDQATMTRLESLEGPEFDRLWLESMISHHQGAVEMAKAEVADGKNVDAIAMAEMMITTQEAEIAQMQQMLEEIRP</sequence>
<evidence type="ECO:0000256" key="2">
    <source>
        <dbReference type="SAM" id="SignalP"/>
    </source>
</evidence>
<dbReference type="AlphaFoldDB" id="A0A6N4V6H1"/>
<feature type="domain" description="DUF305" evidence="3">
    <location>
        <begin position="55"/>
        <end position="206"/>
    </location>
</feature>
<dbReference type="InterPro" id="IPR005183">
    <property type="entry name" value="DUF305_CopM-like"/>
</dbReference>
<feature type="signal peptide" evidence="2">
    <location>
        <begin position="1"/>
        <end position="29"/>
    </location>
</feature>
<evidence type="ECO:0000259" key="3">
    <source>
        <dbReference type="Pfam" id="PF03713"/>
    </source>
</evidence>
<feature type="region of interest" description="Disordered" evidence="1">
    <location>
        <begin position="28"/>
        <end position="47"/>
    </location>
</feature>
<dbReference type="EMBL" id="AP022570">
    <property type="protein sequence ID" value="BBX49710.1"/>
    <property type="molecule type" value="Genomic_DNA"/>
</dbReference>
<feature type="chain" id="PRO_5038797280" evidence="2">
    <location>
        <begin position="30"/>
        <end position="211"/>
    </location>
</feature>
<dbReference type="KEGG" id="mpof:MPOR_07360"/>
<proteinExistence type="predicted"/>
<evidence type="ECO:0000256" key="1">
    <source>
        <dbReference type="SAM" id="MobiDB-lite"/>
    </source>
</evidence>
<keyword evidence="4" id="KW-0449">Lipoprotein</keyword>
<dbReference type="Proteomes" id="UP000466785">
    <property type="component" value="Chromosome"/>
</dbReference>
<reference evidence="4 5" key="1">
    <citation type="journal article" date="2019" name="Emerg. Microbes Infect.">
        <title>Comprehensive subspecies identification of 175 nontuberculous mycobacteria species based on 7547 genomic profiles.</title>
        <authorList>
            <person name="Matsumoto Y."/>
            <person name="Kinjo T."/>
            <person name="Motooka D."/>
            <person name="Nabeya D."/>
            <person name="Jung N."/>
            <person name="Uechi K."/>
            <person name="Horii T."/>
            <person name="Iida T."/>
            <person name="Fujita J."/>
            <person name="Nakamura S."/>
        </authorList>
    </citation>
    <scope>NUCLEOTIDE SEQUENCE [LARGE SCALE GENOMIC DNA]</scope>
    <source>
        <strain evidence="4 5">JCM 12603</strain>
    </source>
</reference>
<name>A0A6N4V6H1_9MYCO</name>
<evidence type="ECO:0000313" key="4">
    <source>
        <dbReference type="EMBL" id="BBX49710.1"/>
    </source>
</evidence>
<keyword evidence="2" id="KW-0732">Signal</keyword>
<gene>
    <name evidence="4" type="ORF">MPOR_07360</name>
</gene>
<keyword evidence="5" id="KW-1185">Reference proteome</keyword>
<dbReference type="Gene3D" id="1.20.1260.10">
    <property type="match status" value="1"/>
</dbReference>
<dbReference type="RefSeq" id="WP_163672624.1">
    <property type="nucleotide sequence ID" value="NZ_AP022570.1"/>
</dbReference>
<dbReference type="PROSITE" id="PS51257">
    <property type="entry name" value="PROKAR_LIPOPROTEIN"/>
    <property type="match status" value="1"/>
</dbReference>
<organism evidence="4 5">
    <name type="scientific">Mycolicibacterium poriferae</name>
    <dbReference type="NCBI Taxonomy" id="39694"/>
    <lineage>
        <taxon>Bacteria</taxon>
        <taxon>Bacillati</taxon>
        <taxon>Actinomycetota</taxon>
        <taxon>Actinomycetes</taxon>
        <taxon>Mycobacteriales</taxon>
        <taxon>Mycobacteriaceae</taxon>
        <taxon>Mycolicibacterium</taxon>
    </lineage>
</organism>
<dbReference type="PANTHER" id="PTHR36933:SF1">
    <property type="entry name" value="SLL0788 PROTEIN"/>
    <property type="match status" value="1"/>
</dbReference>
<dbReference type="Pfam" id="PF03713">
    <property type="entry name" value="DUF305"/>
    <property type="match status" value="1"/>
</dbReference>
<accession>A0A6N4V6H1</accession>
<evidence type="ECO:0000313" key="5">
    <source>
        <dbReference type="Proteomes" id="UP000466785"/>
    </source>
</evidence>
<dbReference type="PANTHER" id="PTHR36933">
    <property type="entry name" value="SLL0788 PROTEIN"/>
    <property type="match status" value="1"/>
</dbReference>